<protein>
    <submittedName>
        <fullName evidence="1">Uncharacterized protein</fullName>
    </submittedName>
</protein>
<dbReference type="AlphaFoldDB" id="A0A803NI38"/>
<name>A0A803NI38_CANSA</name>
<evidence type="ECO:0000313" key="2">
    <source>
        <dbReference type="Proteomes" id="UP000596661"/>
    </source>
</evidence>
<dbReference type="Proteomes" id="UP000596661">
    <property type="component" value="Chromosome 1"/>
</dbReference>
<proteinExistence type="predicted"/>
<organism evidence="1 2">
    <name type="scientific">Cannabis sativa</name>
    <name type="common">Hemp</name>
    <name type="synonym">Marijuana</name>
    <dbReference type="NCBI Taxonomy" id="3483"/>
    <lineage>
        <taxon>Eukaryota</taxon>
        <taxon>Viridiplantae</taxon>
        <taxon>Streptophyta</taxon>
        <taxon>Embryophyta</taxon>
        <taxon>Tracheophyta</taxon>
        <taxon>Spermatophyta</taxon>
        <taxon>Magnoliopsida</taxon>
        <taxon>eudicotyledons</taxon>
        <taxon>Gunneridae</taxon>
        <taxon>Pentapetalae</taxon>
        <taxon>rosids</taxon>
        <taxon>fabids</taxon>
        <taxon>Rosales</taxon>
        <taxon>Cannabaceae</taxon>
        <taxon>Cannabis</taxon>
    </lineage>
</organism>
<reference evidence="1" key="1">
    <citation type="submission" date="2018-11" db="EMBL/GenBank/DDBJ databases">
        <authorList>
            <person name="Grassa J C."/>
        </authorList>
    </citation>
    <scope>NUCLEOTIDE SEQUENCE [LARGE SCALE GENOMIC DNA]</scope>
</reference>
<keyword evidence="2" id="KW-1185">Reference proteome</keyword>
<accession>A0A803NI38</accession>
<dbReference type="Gramene" id="evm.model.01.1688">
    <property type="protein sequence ID" value="cds.evm.model.01.1688"/>
    <property type="gene ID" value="evm.TU.01.1688"/>
</dbReference>
<dbReference type="EMBL" id="UZAU01000042">
    <property type="status" value="NOT_ANNOTATED_CDS"/>
    <property type="molecule type" value="Genomic_DNA"/>
</dbReference>
<dbReference type="EnsemblPlants" id="evm.model.01.1688">
    <property type="protein sequence ID" value="cds.evm.model.01.1688"/>
    <property type="gene ID" value="evm.TU.01.1688"/>
</dbReference>
<evidence type="ECO:0000313" key="1">
    <source>
        <dbReference type="EnsemblPlants" id="cds.evm.model.01.1688"/>
    </source>
</evidence>
<sequence>MEQPPHNTTRAIPRCFVEETGPRIGEPVIGEPHLALGGDIELARLSYRLGHSNRTRRTTSCRMRCFRLAEMQIPKVDGSLGGHFLGPLGRTKFP</sequence>
<reference evidence="1" key="2">
    <citation type="submission" date="2021-03" db="UniProtKB">
        <authorList>
            <consortium name="EnsemblPlants"/>
        </authorList>
    </citation>
    <scope>IDENTIFICATION</scope>
</reference>